<organism evidence="5 6">
    <name type="scientific">Calocera cornea HHB12733</name>
    <dbReference type="NCBI Taxonomy" id="1353952"/>
    <lineage>
        <taxon>Eukaryota</taxon>
        <taxon>Fungi</taxon>
        <taxon>Dikarya</taxon>
        <taxon>Basidiomycota</taxon>
        <taxon>Agaricomycotina</taxon>
        <taxon>Dacrymycetes</taxon>
        <taxon>Dacrymycetales</taxon>
        <taxon>Dacrymycetaceae</taxon>
        <taxon>Calocera</taxon>
    </lineage>
</organism>
<reference evidence="5 6" key="1">
    <citation type="journal article" date="2016" name="Mol. Biol. Evol.">
        <title>Comparative Genomics of Early-Diverging Mushroom-Forming Fungi Provides Insights into the Origins of Lignocellulose Decay Capabilities.</title>
        <authorList>
            <person name="Nagy L.G."/>
            <person name="Riley R."/>
            <person name="Tritt A."/>
            <person name="Adam C."/>
            <person name="Daum C."/>
            <person name="Floudas D."/>
            <person name="Sun H."/>
            <person name="Yadav J.S."/>
            <person name="Pangilinan J."/>
            <person name="Larsson K.H."/>
            <person name="Matsuura K."/>
            <person name="Barry K."/>
            <person name="Labutti K."/>
            <person name="Kuo R."/>
            <person name="Ohm R.A."/>
            <person name="Bhattacharya S.S."/>
            <person name="Shirouzu T."/>
            <person name="Yoshinaga Y."/>
            <person name="Martin F.M."/>
            <person name="Grigoriev I.V."/>
            <person name="Hibbett D.S."/>
        </authorList>
    </citation>
    <scope>NUCLEOTIDE SEQUENCE [LARGE SCALE GENOMIC DNA]</scope>
    <source>
        <strain evidence="5 6">HHB12733</strain>
    </source>
</reference>
<keyword evidence="2" id="KW-0413">Isomerase</keyword>
<keyword evidence="3" id="KW-0119">Carbohydrate metabolism</keyword>
<evidence type="ECO:0000313" key="5">
    <source>
        <dbReference type="EMBL" id="KZT53291.1"/>
    </source>
</evidence>
<dbReference type="InterPro" id="IPR014718">
    <property type="entry name" value="GH-type_carb-bd"/>
</dbReference>
<evidence type="ECO:0000313" key="6">
    <source>
        <dbReference type="Proteomes" id="UP000076842"/>
    </source>
</evidence>
<dbReference type="OrthoDB" id="274691at2759"/>
<evidence type="ECO:0000256" key="1">
    <source>
        <dbReference type="ARBA" id="ARBA00006206"/>
    </source>
</evidence>
<dbReference type="Proteomes" id="UP000076842">
    <property type="component" value="Unassembled WGS sequence"/>
</dbReference>
<dbReference type="CDD" id="cd09019">
    <property type="entry name" value="galactose_mutarotase_like"/>
    <property type="match status" value="1"/>
</dbReference>
<dbReference type="InParanoid" id="A0A165DQ53"/>
<keyword evidence="6" id="KW-1185">Reference proteome</keyword>
<proteinExistence type="inferred from homology"/>
<dbReference type="PANTHER" id="PTHR10091">
    <property type="entry name" value="ALDOSE-1-EPIMERASE"/>
    <property type="match status" value="1"/>
</dbReference>
<dbReference type="InterPro" id="IPR011013">
    <property type="entry name" value="Gal_mutarotase_sf_dom"/>
</dbReference>
<dbReference type="Pfam" id="PF01263">
    <property type="entry name" value="Aldose_epim"/>
    <property type="match status" value="1"/>
</dbReference>
<dbReference type="AlphaFoldDB" id="A0A165DQ53"/>
<dbReference type="GO" id="GO:0033499">
    <property type="term" value="P:galactose catabolic process via UDP-galactose, Leloir pathway"/>
    <property type="evidence" value="ECO:0007669"/>
    <property type="project" value="TreeGrafter"/>
</dbReference>
<evidence type="ECO:0000256" key="4">
    <source>
        <dbReference type="SAM" id="SignalP"/>
    </source>
</evidence>
<sequence length="394" mass="43318">MARLLAIIVLLTAPIICAAASLTRVGLKRWSDDEHPFDTVTIEGPDGSIRSRHLSLGATTINMWVPDKYGQMRDLVAGYDNLTMYLNGTRYFGPVVGRYANRIKNGTFSIPPTRYTPTSGPNVYHIPTNENNGADTLHGGIDGFDHRTWVIDAQTSNSVTYSYVDPDGREGFPGTVTTYVTYTLHNGSTWSFKMSASADSATPILLSSHDYWNFDAWNESTSIMNYTLQLSGSRVIETDGILVPTGGLQDVSGTAYDFRTARTIGSMFNDTAGFCGTGCEGYDTCWIYDDVPGRGAEPKMSVWSGNSGIRLDIWSNQPAAQVYTCNGIQTANVTMPRKADQGGPGAVYENHSCMVIEQEGWIDAINNPQWGQDQIYGPGRGYLWTSTYRFSIQQ</sequence>
<dbReference type="EMBL" id="KV424041">
    <property type="protein sequence ID" value="KZT53291.1"/>
    <property type="molecule type" value="Genomic_DNA"/>
</dbReference>
<evidence type="ECO:0000256" key="2">
    <source>
        <dbReference type="ARBA" id="ARBA00023235"/>
    </source>
</evidence>
<comment type="similarity">
    <text evidence="1">Belongs to the aldose epimerase family.</text>
</comment>
<dbReference type="Gene3D" id="2.70.98.10">
    <property type="match status" value="1"/>
</dbReference>
<accession>A0A165DQ53</accession>
<dbReference type="GO" id="GO:0004034">
    <property type="term" value="F:aldose 1-epimerase activity"/>
    <property type="evidence" value="ECO:0007669"/>
    <property type="project" value="TreeGrafter"/>
</dbReference>
<protein>
    <submittedName>
        <fullName evidence="5">Galactose mutarotase-like protein</fullName>
    </submittedName>
</protein>
<dbReference type="InterPro" id="IPR047215">
    <property type="entry name" value="Galactose_mutarotase-like"/>
</dbReference>
<evidence type="ECO:0000256" key="3">
    <source>
        <dbReference type="ARBA" id="ARBA00023277"/>
    </source>
</evidence>
<dbReference type="GO" id="GO:0030246">
    <property type="term" value="F:carbohydrate binding"/>
    <property type="evidence" value="ECO:0007669"/>
    <property type="project" value="InterPro"/>
</dbReference>
<feature type="signal peptide" evidence="4">
    <location>
        <begin position="1"/>
        <end position="19"/>
    </location>
</feature>
<dbReference type="PANTHER" id="PTHR10091:SF6">
    <property type="entry name" value="1-EPIMERASE, PUTATIVE (AFU_ORTHOLOGUE AFUA_3G13240)-RELATED"/>
    <property type="match status" value="1"/>
</dbReference>
<feature type="chain" id="PRO_5007856724" evidence="4">
    <location>
        <begin position="20"/>
        <end position="394"/>
    </location>
</feature>
<dbReference type="STRING" id="1353952.A0A165DQ53"/>
<dbReference type="SUPFAM" id="SSF74650">
    <property type="entry name" value="Galactose mutarotase-like"/>
    <property type="match status" value="1"/>
</dbReference>
<keyword evidence="4" id="KW-0732">Signal</keyword>
<gene>
    <name evidence="5" type="ORF">CALCODRAFT_440275</name>
</gene>
<name>A0A165DQ53_9BASI</name>
<dbReference type="GO" id="GO:0006006">
    <property type="term" value="P:glucose metabolic process"/>
    <property type="evidence" value="ECO:0007669"/>
    <property type="project" value="TreeGrafter"/>
</dbReference>
<dbReference type="InterPro" id="IPR008183">
    <property type="entry name" value="Aldose_1/G6P_1-epimerase"/>
</dbReference>